<dbReference type="GO" id="GO:0016853">
    <property type="term" value="F:isomerase activity"/>
    <property type="evidence" value="ECO:0007669"/>
    <property type="project" value="UniProtKB-KW"/>
</dbReference>
<dbReference type="Pfam" id="PF13417">
    <property type="entry name" value="GST_N_3"/>
    <property type="match status" value="1"/>
</dbReference>
<feature type="domain" description="GST C-terminal" evidence="2">
    <location>
        <begin position="87"/>
        <end position="235"/>
    </location>
</feature>
<dbReference type="RefSeq" id="WP_106353482.1">
    <property type="nucleotide sequence ID" value="NZ_PVTP01000001.1"/>
</dbReference>
<dbReference type="InterPro" id="IPR036282">
    <property type="entry name" value="Glutathione-S-Trfase_C_sf"/>
</dbReference>
<dbReference type="PROSITE" id="PS50404">
    <property type="entry name" value="GST_NTER"/>
    <property type="match status" value="1"/>
</dbReference>
<dbReference type="AlphaFoldDB" id="A0A2T0W460"/>
<proteinExistence type="predicted"/>
<dbReference type="Gene3D" id="1.20.1050.10">
    <property type="match status" value="1"/>
</dbReference>
<protein>
    <submittedName>
        <fullName evidence="3">Maleylpyruvate isomerase</fullName>
    </submittedName>
</protein>
<dbReference type="Gene3D" id="3.40.30.10">
    <property type="entry name" value="Glutaredoxin"/>
    <property type="match status" value="1"/>
</dbReference>
<evidence type="ECO:0000313" key="3">
    <source>
        <dbReference type="EMBL" id="PRY80171.1"/>
    </source>
</evidence>
<name>A0A2T0W460_9RHOB</name>
<dbReference type="InterPro" id="IPR040079">
    <property type="entry name" value="Glutathione_S-Trfase"/>
</dbReference>
<dbReference type="SUPFAM" id="SSF52833">
    <property type="entry name" value="Thioredoxin-like"/>
    <property type="match status" value="1"/>
</dbReference>
<dbReference type="EMBL" id="PVTP01000001">
    <property type="protein sequence ID" value="PRY80171.1"/>
    <property type="molecule type" value="Genomic_DNA"/>
</dbReference>
<accession>A0A2T0W460</accession>
<evidence type="ECO:0000313" key="4">
    <source>
        <dbReference type="Proteomes" id="UP000238007"/>
    </source>
</evidence>
<evidence type="ECO:0000259" key="2">
    <source>
        <dbReference type="PROSITE" id="PS50405"/>
    </source>
</evidence>
<dbReference type="InterPro" id="IPR036249">
    <property type="entry name" value="Thioredoxin-like_sf"/>
</dbReference>
<dbReference type="PANTHER" id="PTHR44051:SF8">
    <property type="entry name" value="GLUTATHIONE S-TRANSFERASE GSTA"/>
    <property type="match status" value="1"/>
</dbReference>
<gene>
    <name evidence="3" type="ORF">CLV80_10121</name>
</gene>
<evidence type="ECO:0000259" key="1">
    <source>
        <dbReference type="PROSITE" id="PS50404"/>
    </source>
</evidence>
<dbReference type="InterPro" id="IPR004045">
    <property type="entry name" value="Glutathione_S-Trfase_N"/>
</dbReference>
<feature type="domain" description="GST N-terminal" evidence="1">
    <location>
        <begin position="1"/>
        <end position="82"/>
    </location>
</feature>
<dbReference type="PROSITE" id="PS50405">
    <property type="entry name" value="GST_CTER"/>
    <property type="match status" value="1"/>
</dbReference>
<comment type="caution">
    <text evidence="3">The sequence shown here is derived from an EMBL/GenBank/DDBJ whole genome shotgun (WGS) entry which is preliminary data.</text>
</comment>
<reference evidence="3 4" key="1">
    <citation type="submission" date="2018-03" db="EMBL/GenBank/DDBJ databases">
        <title>Genomic Encyclopedia of Archaeal and Bacterial Type Strains, Phase II (KMG-II): from individual species to whole genera.</title>
        <authorList>
            <person name="Goeker M."/>
        </authorList>
    </citation>
    <scope>NUCLEOTIDE SEQUENCE [LARGE SCALE GENOMIC DNA]</scope>
    <source>
        <strain evidence="3 4">DSM 101533</strain>
    </source>
</reference>
<keyword evidence="4" id="KW-1185">Reference proteome</keyword>
<keyword evidence="3" id="KW-0670">Pyruvate</keyword>
<keyword evidence="3" id="KW-0413">Isomerase</keyword>
<dbReference type="Proteomes" id="UP000238007">
    <property type="component" value="Unassembled WGS sequence"/>
</dbReference>
<dbReference type="SFLD" id="SFLDS00019">
    <property type="entry name" value="Glutathione_Transferase_(cytos"/>
    <property type="match status" value="1"/>
</dbReference>
<dbReference type="SUPFAM" id="SSF47616">
    <property type="entry name" value="GST C-terminal domain-like"/>
    <property type="match status" value="1"/>
</dbReference>
<organism evidence="3 4">
    <name type="scientific">Yoonia maritima</name>
    <dbReference type="NCBI Taxonomy" id="1435347"/>
    <lineage>
        <taxon>Bacteria</taxon>
        <taxon>Pseudomonadati</taxon>
        <taxon>Pseudomonadota</taxon>
        <taxon>Alphaproteobacteria</taxon>
        <taxon>Rhodobacterales</taxon>
        <taxon>Paracoccaceae</taxon>
        <taxon>Yoonia</taxon>
    </lineage>
</organism>
<dbReference type="CDD" id="cd00299">
    <property type="entry name" value="GST_C_family"/>
    <property type="match status" value="1"/>
</dbReference>
<dbReference type="CDD" id="cd00570">
    <property type="entry name" value="GST_N_family"/>
    <property type="match status" value="1"/>
</dbReference>
<dbReference type="InterPro" id="IPR010987">
    <property type="entry name" value="Glutathione-S-Trfase_C-like"/>
</dbReference>
<sequence>MSLVLHLFSGAPTGWRVHLGLTFKNLAADIRRLSNDDKDQLRPEFLAISPRAKAPVLETETGVVRDSIAILAWLDRAYPENPLFGSTPAQASEIWQITMECCEYLRAANHQLLSRVFPSDGSVPSEGSTERDALQLGAKMAHAECRYLEDILSDGRLYLGGDVPSAADAVAFPEIRLLQRGVETKHALMSAFGFGNPPETYPHTASWKARLNEDPRIAATLPPHWGETPQSTKPAA</sequence>
<dbReference type="OrthoDB" id="9794721at2"/>
<dbReference type="PANTHER" id="PTHR44051">
    <property type="entry name" value="GLUTATHIONE S-TRANSFERASE-RELATED"/>
    <property type="match status" value="1"/>
</dbReference>